<sequence length="127" mass="14725">MQGQYLYEYAIIRVVPRVEREEFLNVGVILYSKQLKYLDCLYRLDRGRLLTVFGNMDIGEVEQYLSAFERICKGLDGSGPIGKLDLPSRFRWLTATRSTIIQTSKVHPAFCTEPRQALERIFEQMVG</sequence>
<accession>A0ABR7MAW8</accession>
<comment type="caution">
    <text evidence="1">The sequence shown here is derived from an EMBL/GenBank/DDBJ whole genome shotgun (WGS) entry which is preliminary data.</text>
</comment>
<keyword evidence="2" id="KW-1185">Reference proteome</keyword>
<protein>
    <recommendedName>
        <fullName evidence="3">DUF3037 domain-containing protein</fullName>
    </recommendedName>
</protein>
<organism evidence="1 2">
    <name type="scientific">Flavihumibacter stibioxidans</name>
    <dbReference type="NCBI Taxonomy" id="1834163"/>
    <lineage>
        <taxon>Bacteria</taxon>
        <taxon>Pseudomonadati</taxon>
        <taxon>Bacteroidota</taxon>
        <taxon>Chitinophagia</taxon>
        <taxon>Chitinophagales</taxon>
        <taxon>Chitinophagaceae</taxon>
        <taxon>Flavihumibacter</taxon>
    </lineage>
</organism>
<dbReference type="EMBL" id="MBUA01000027">
    <property type="protein sequence ID" value="MBC6492107.1"/>
    <property type="molecule type" value="Genomic_DNA"/>
</dbReference>
<reference evidence="1 2" key="1">
    <citation type="submission" date="2016-07" db="EMBL/GenBank/DDBJ databases">
        <title>Genome analysis of Flavihumibacter stibioxidans YS-17.</title>
        <authorList>
            <person name="Shi K."/>
            <person name="Han Y."/>
            <person name="Wang G."/>
        </authorList>
    </citation>
    <scope>NUCLEOTIDE SEQUENCE [LARGE SCALE GENOMIC DNA]</scope>
    <source>
        <strain evidence="1 2">YS-17</strain>
    </source>
</reference>
<gene>
    <name evidence="1" type="ORF">BC349_13685</name>
</gene>
<dbReference type="InterPro" id="IPR021398">
    <property type="entry name" value="DUF3037"/>
</dbReference>
<evidence type="ECO:0000313" key="2">
    <source>
        <dbReference type="Proteomes" id="UP000765802"/>
    </source>
</evidence>
<dbReference type="Pfam" id="PF11236">
    <property type="entry name" value="DUF3037"/>
    <property type="match status" value="1"/>
</dbReference>
<evidence type="ECO:0008006" key="3">
    <source>
        <dbReference type="Google" id="ProtNLM"/>
    </source>
</evidence>
<proteinExistence type="predicted"/>
<dbReference type="RefSeq" id="WP_187257430.1">
    <property type="nucleotide sequence ID" value="NZ_JBHULF010000006.1"/>
</dbReference>
<name>A0ABR7MAW8_9BACT</name>
<evidence type="ECO:0000313" key="1">
    <source>
        <dbReference type="EMBL" id="MBC6492107.1"/>
    </source>
</evidence>
<dbReference type="Proteomes" id="UP000765802">
    <property type="component" value="Unassembled WGS sequence"/>
</dbReference>